<evidence type="ECO:0000313" key="8">
    <source>
        <dbReference type="EMBL" id="TCP44120.1"/>
    </source>
</evidence>
<dbReference type="InterPro" id="IPR003660">
    <property type="entry name" value="HAMP_dom"/>
</dbReference>
<dbReference type="SMART" id="SM00304">
    <property type="entry name" value="HAMP"/>
    <property type="match status" value="2"/>
</dbReference>
<keyword evidence="2" id="KW-0145">Chemotaxis</keyword>
<dbReference type="GO" id="GO:0006935">
    <property type="term" value="P:chemotaxis"/>
    <property type="evidence" value="ECO:0007669"/>
    <property type="project" value="UniProtKB-KW"/>
</dbReference>
<feature type="domain" description="Methyl-accepting transducer" evidence="6">
    <location>
        <begin position="487"/>
        <end position="716"/>
    </location>
</feature>
<dbReference type="PANTHER" id="PTHR43531">
    <property type="entry name" value="PROTEIN ICFG"/>
    <property type="match status" value="1"/>
</dbReference>
<feature type="region of interest" description="Disordered" evidence="5">
    <location>
        <begin position="747"/>
        <end position="777"/>
    </location>
</feature>
<dbReference type="RefSeq" id="WP_132460267.1">
    <property type="nucleotide sequence ID" value="NZ_SLXP01000001.1"/>
</dbReference>
<dbReference type="InterPro" id="IPR004090">
    <property type="entry name" value="Chemotax_Me-accpt_rcpt"/>
</dbReference>
<dbReference type="InterPro" id="IPR051310">
    <property type="entry name" value="MCP_chemotaxis"/>
</dbReference>
<protein>
    <submittedName>
        <fullName evidence="8">Methyl-accepting chemotaxis protein</fullName>
    </submittedName>
</protein>
<dbReference type="SUPFAM" id="SSF58104">
    <property type="entry name" value="Methyl-accepting chemotaxis protein (MCP) signaling domain"/>
    <property type="match status" value="1"/>
</dbReference>
<dbReference type="Pfam" id="PF00672">
    <property type="entry name" value="HAMP"/>
    <property type="match status" value="2"/>
</dbReference>
<organism evidence="8 9">
    <name type="scientific">Rhodovulum marinum</name>
    <dbReference type="NCBI Taxonomy" id="320662"/>
    <lineage>
        <taxon>Bacteria</taxon>
        <taxon>Pseudomonadati</taxon>
        <taxon>Pseudomonadota</taxon>
        <taxon>Alphaproteobacteria</taxon>
        <taxon>Rhodobacterales</taxon>
        <taxon>Paracoccaceae</taxon>
        <taxon>Rhodovulum</taxon>
    </lineage>
</organism>
<evidence type="ECO:0000313" key="9">
    <source>
        <dbReference type="Proteomes" id="UP000294835"/>
    </source>
</evidence>
<evidence type="ECO:0000256" key="4">
    <source>
        <dbReference type="PROSITE-ProRule" id="PRU00284"/>
    </source>
</evidence>
<dbReference type="AlphaFoldDB" id="A0A4R2Q623"/>
<name>A0A4R2Q623_9RHOB</name>
<dbReference type="GO" id="GO:0004888">
    <property type="term" value="F:transmembrane signaling receptor activity"/>
    <property type="evidence" value="ECO:0007669"/>
    <property type="project" value="InterPro"/>
</dbReference>
<dbReference type="Proteomes" id="UP000294835">
    <property type="component" value="Unassembled WGS sequence"/>
</dbReference>
<dbReference type="PROSITE" id="PS50111">
    <property type="entry name" value="CHEMOTAXIS_TRANSDUC_2"/>
    <property type="match status" value="1"/>
</dbReference>
<evidence type="ECO:0000256" key="1">
    <source>
        <dbReference type="ARBA" id="ARBA00004370"/>
    </source>
</evidence>
<sequence>MFRKLTTMPISRRLPLVMVLIVAGLSISMGAFLYQRAYQMQYDSTRATLNGLAKDQAARVADWFETTAHHLASNAATPLVVDAITAFGAAIRADGGTLAAAQAAYVTGNPHPLGQRQDLADAGDGSAYSAAHAALHRQFLRTLDAFGYYDIFLFNTRGDLLYTVVKEADFGENFVTGPYAKTGLGQVFRKAVDAAPGSVASADFAPYAPSADVPAGFMASPVDDASGRRVGVIAIQVPTAALAGLVTQTSALGALGDMYIVAGDGTARTASRFDDRFGALDTLPDVPFITALKTGETGFFYGVEGVGGQESLADTRKIDLDWADWVLVAELDKTEYLANLAAFRNATIGFVSVGLLTAVAISLFSARGITRPLAGFVAAMKDVSEGRYDTEIAVAARADEIGLLGRTLVEFRDRLAASDALAVQREQDRVQQDQVVRDLSAAMQTLADGDLTRTLETPFPGDYEQLRADFNATVANLKELMGAVVDNAAEIGTRADEIASASDDLSQRTENQAATLEETAAALDELTGSVRAAAEGAAEVETIVRNAQADAETSGRVVAEAVDAMSQIKQSSQAIAQIIGVIDDIAFQTNLLALNAGVEAARAGDAGRGFAVVASEVRSLAQSSSDAAKEIKRLILESAGHVESGVELVNRAGTALHDIVKRVSTISEHVSDIASGAREQSVGLGEINVGVTQLDQVTQQNAAMVEEATAASVTLKREAESLRRQVGRFRLDHGTAPALAPRPALQVIGAPDRPSRPDHAPRARAAGAGGAHGWQDF</sequence>
<keyword evidence="9" id="KW-1185">Reference proteome</keyword>
<dbReference type="FunFam" id="1.10.287.950:FF:000001">
    <property type="entry name" value="Methyl-accepting chemotaxis sensory transducer"/>
    <property type="match status" value="1"/>
</dbReference>
<proteinExistence type="inferred from homology"/>
<evidence type="ECO:0000259" key="6">
    <source>
        <dbReference type="PROSITE" id="PS50111"/>
    </source>
</evidence>
<evidence type="ECO:0000256" key="3">
    <source>
        <dbReference type="ARBA" id="ARBA00029447"/>
    </source>
</evidence>
<dbReference type="GO" id="GO:0016020">
    <property type="term" value="C:membrane"/>
    <property type="evidence" value="ECO:0007669"/>
    <property type="project" value="UniProtKB-SubCell"/>
</dbReference>
<dbReference type="PANTHER" id="PTHR43531:SF11">
    <property type="entry name" value="METHYL-ACCEPTING CHEMOTAXIS PROTEIN 3"/>
    <property type="match status" value="1"/>
</dbReference>
<feature type="compositionally biased region" description="Gly residues" evidence="5">
    <location>
        <begin position="767"/>
        <end position="777"/>
    </location>
</feature>
<reference evidence="8 9" key="1">
    <citation type="submission" date="2019-03" db="EMBL/GenBank/DDBJ databases">
        <title>Genomic Encyclopedia of Type Strains, Phase IV (KMG-IV): sequencing the most valuable type-strain genomes for metagenomic binning, comparative biology and taxonomic classification.</title>
        <authorList>
            <person name="Goeker M."/>
        </authorList>
    </citation>
    <scope>NUCLEOTIDE SEQUENCE [LARGE SCALE GENOMIC DNA]</scope>
    <source>
        <strain evidence="8 9">DSM 18063</strain>
    </source>
</reference>
<dbReference type="InterPro" id="IPR004089">
    <property type="entry name" value="MCPsignal_dom"/>
</dbReference>
<evidence type="ECO:0000256" key="2">
    <source>
        <dbReference type="ARBA" id="ARBA00022500"/>
    </source>
</evidence>
<feature type="domain" description="HAMP" evidence="7">
    <location>
        <begin position="367"/>
        <end position="420"/>
    </location>
</feature>
<dbReference type="PROSITE" id="PS50885">
    <property type="entry name" value="HAMP"/>
    <property type="match status" value="2"/>
</dbReference>
<dbReference type="PRINTS" id="PR00260">
    <property type="entry name" value="CHEMTRNSDUCR"/>
</dbReference>
<comment type="similarity">
    <text evidence="3">Belongs to the methyl-accepting chemotaxis (MCP) protein family.</text>
</comment>
<dbReference type="EMBL" id="SLXP01000001">
    <property type="protein sequence ID" value="TCP44120.1"/>
    <property type="molecule type" value="Genomic_DNA"/>
</dbReference>
<accession>A0A4R2Q623</accession>
<evidence type="ECO:0000256" key="5">
    <source>
        <dbReference type="SAM" id="MobiDB-lite"/>
    </source>
</evidence>
<dbReference type="CDD" id="cd06225">
    <property type="entry name" value="HAMP"/>
    <property type="match status" value="1"/>
</dbReference>
<dbReference type="OrthoDB" id="354287at2"/>
<dbReference type="SUPFAM" id="SSF158472">
    <property type="entry name" value="HAMP domain-like"/>
    <property type="match status" value="1"/>
</dbReference>
<dbReference type="Gene3D" id="1.10.287.950">
    <property type="entry name" value="Methyl-accepting chemotaxis protein"/>
    <property type="match status" value="1"/>
</dbReference>
<dbReference type="SMART" id="SM00283">
    <property type="entry name" value="MA"/>
    <property type="match status" value="1"/>
</dbReference>
<evidence type="ECO:0000259" key="7">
    <source>
        <dbReference type="PROSITE" id="PS50885"/>
    </source>
</evidence>
<dbReference type="Gene3D" id="6.10.340.10">
    <property type="match status" value="1"/>
</dbReference>
<feature type="domain" description="HAMP" evidence="7">
    <location>
        <begin position="436"/>
        <end position="482"/>
    </location>
</feature>
<gene>
    <name evidence="8" type="ORF">EV662_101207</name>
</gene>
<dbReference type="GO" id="GO:0007165">
    <property type="term" value="P:signal transduction"/>
    <property type="evidence" value="ECO:0007669"/>
    <property type="project" value="UniProtKB-KW"/>
</dbReference>
<dbReference type="CDD" id="cd11386">
    <property type="entry name" value="MCP_signal"/>
    <property type="match status" value="1"/>
</dbReference>
<dbReference type="Pfam" id="PF00015">
    <property type="entry name" value="MCPsignal"/>
    <property type="match status" value="1"/>
</dbReference>
<comment type="caution">
    <text evidence="8">The sequence shown here is derived from an EMBL/GenBank/DDBJ whole genome shotgun (WGS) entry which is preliminary data.</text>
</comment>
<comment type="subcellular location">
    <subcellularLocation>
        <location evidence="1">Membrane</location>
    </subcellularLocation>
</comment>
<keyword evidence="4" id="KW-0807">Transducer</keyword>